<feature type="compositionally biased region" description="Basic and acidic residues" evidence="2">
    <location>
        <begin position="23"/>
        <end position="32"/>
    </location>
</feature>
<protein>
    <submittedName>
        <fullName evidence="3">(pine wood nematode) hypothetical protein</fullName>
    </submittedName>
</protein>
<dbReference type="PANTHER" id="PTHR21467:SF0">
    <property type="entry name" value="SERINE_THREONINE-PROTEIN PHOSPHATASE 4 REGULATORY SUBUNIT 4"/>
    <property type="match status" value="1"/>
</dbReference>
<dbReference type="AlphaFoldDB" id="A0A1I7SWE9"/>
<reference evidence="6" key="1">
    <citation type="submission" date="2016-11" db="UniProtKB">
        <authorList>
            <consortium name="WormBaseParasite"/>
        </authorList>
    </citation>
    <scope>IDENTIFICATION</scope>
</reference>
<feature type="compositionally biased region" description="Acidic residues" evidence="2">
    <location>
        <begin position="33"/>
        <end position="55"/>
    </location>
</feature>
<dbReference type="PROSITE" id="PS50077">
    <property type="entry name" value="HEAT_REPEAT"/>
    <property type="match status" value="3"/>
</dbReference>
<reference evidence="3" key="2">
    <citation type="submission" date="2020-09" db="EMBL/GenBank/DDBJ databases">
        <authorList>
            <person name="Kikuchi T."/>
        </authorList>
    </citation>
    <scope>NUCLEOTIDE SEQUENCE</scope>
    <source>
        <strain evidence="3">Ka4C1</strain>
    </source>
</reference>
<proteinExistence type="predicted"/>
<feature type="compositionally biased region" description="Low complexity" evidence="2">
    <location>
        <begin position="817"/>
        <end position="828"/>
    </location>
</feature>
<dbReference type="Proteomes" id="UP000095284">
    <property type="component" value="Unplaced"/>
</dbReference>
<feature type="compositionally biased region" description="Low complexity" evidence="2">
    <location>
        <begin position="884"/>
        <end position="907"/>
    </location>
</feature>
<dbReference type="Proteomes" id="UP000582659">
    <property type="component" value="Unassembled WGS sequence"/>
</dbReference>
<feature type="repeat" description="HEAT" evidence="1">
    <location>
        <begin position="286"/>
        <end position="323"/>
    </location>
</feature>
<evidence type="ECO:0000313" key="5">
    <source>
        <dbReference type="Proteomes" id="UP000659654"/>
    </source>
</evidence>
<sequence>MSSDEPCIDAVIELKSPEKIKADESVEFTVEKEDSDDESAEDGEDNEDEEEEEDDFIARSKASNDRWAQLIANAEAEFELDESPLDIAIKDIKQGNLLRRITVIRTLPSLIKEEGSSALERLLPVIQDSLSSDASLDLHAEAIAVFAGLIRDRTLVNIHPELPSKLLSQILEFVDLHSESLSGTAWYENFLEIAPYFPVRTVVDLILPIVVSRCEPNRKAQLRSISARLLEKLCEIIPSENVKKDIAPCIQMLCQDPAPAVRTEVAKRLSVIARALNNSSESVSLLLPSLIELCKDDDSQVRESILTTLVVCLPYFTKDSRKSVVIPLLKRCAEQALIMRDNTLATVSRQLGAWLEELKDLLSPQELKWFLDVYVRITELCLNNDSITTLACKRMCAYNLPCFVRAFAKEAFEDRLMPLVEKLAQDQDEEVRCTIASGFHEIVRYGGHSHLLLAPFMELIRSGAVEVVQHLTANLNEILPILYQSLQNNPNQKTTSVQLDRILLGCNRLIRNTGCWRSHESYLSNMSVMRHILPTNDLYVSFLPLFKQEVLTARALPCRVAAVKTLLLIMRELPEKKNRQEVIDFFNETIAKHESCQRRKLMINAAEVVLENFSKEFFVQNFLGSIIRLSKDPVWNIRLQVCKFFIKVKQNLVYPTDEPIINRMEKAIKELLTEDINIYNRQMVQQFGCDLSRAETRNSDDENKKRLADEEKLWKEPEASPKEVEVKPSTSKPTIEIPPPPTKRSKTPPPVPPKPKVGIRRTSSETTNIQRPIAEETSKTITPLVVSDSSPSTSTAPPNCAVPWKTIRKEKPKMAIVRPQPQVVVTQRAPSPMPRAEKDRKSRLPLSTGRYRSNSNSRESTPAPDLNLKKYAPKDSAKPPIALRRSATTSNASASASMPPTSPMSRSTDTDLNKSSSSSRSSSIRRPYSLLKVQSTSSIDRKPGHMSVRVTSMT</sequence>
<accession>A0A1I7SWE9</accession>
<dbReference type="WBParaSite" id="BXY_1738000.1">
    <property type="protein sequence ID" value="BXY_1738000.1"/>
    <property type="gene ID" value="BXY_1738000"/>
</dbReference>
<dbReference type="Gene3D" id="1.25.10.10">
    <property type="entry name" value="Leucine-rich Repeat Variant"/>
    <property type="match status" value="1"/>
</dbReference>
<feature type="compositionally biased region" description="Low complexity" evidence="2">
    <location>
        <begin position="915"/>
        <end position="926"/>
    </location>
</feature>
<evidence type="ECO:0000313" key="4">
    <source>
        <dbReference type="Proteomes" id="UP000095284"/>
    </source>
</evidence>
<feature type="region of interest" description="Disordered" evidence="2">
    <location>
        <begin position="23"/>
        <end position="56"/>
    </location>
</feature>
<dbReference type="GO" id="GO:0008287">
    <property type="term" value="C:protein serine/threonine phosphatase complex"/>
    <property type="evidence" value="ECO:0007669"/>
    <property type="project" value="TreeGrafter"/>
</dbReference>
<dbReference type="Proteomes" id="UP000659654">
    <property type="component" value="Unassembled WGS sequence"/>
</dbReference>
<gene>
    <name evidence="3" type="ORF">BXYJ_LOCUS4474</name>
</gene>
<dbReference type="eggNOG" id="KOG0211">
    <property type="taxonomic scope" value="Eukaryota"/>
</dbReference>
<dbReference type="OrthoDB" id="340346at2759"/>
<feature type="compositionally biased region" description="Polar residues" evidence="2">
    <location>
        <begin position="850"/>
        <end position="860"/>
    </location>
</feature>
<feature type="compositionally biased region" description="Pro residues" evidence="2">
    <location>
        <begin position="736"/>
        <end position="755"/>
    </location>
</feature>
<dbReference type="InterPro" id="IPR011989">
    <property type="entry name" value="ARM-like"/>
</dbReference>
<feature type="repeat" description="HEAT" evidence="1">
    <location>
        <begin position="246"/>
        <end position="280"/>
    </location>
</feature>
<dbReference type="PANTHER" id="PTHR21467">
    <property type="entry name" value="PROTEIN PHOSPHATASE 4 REGULATORY SUBUNIT 4 PPP4R4"/>
    <property type="match status" value="1"/>
</dbReference>
<dbReference type="EMBL" id="CAJFCV020000002">
    <property type="protein sequence ID" value="CAG9099301.1"/>
    <property type="molecule type" value="Genomic_DNA"/>
</dbReference>
<dbReference type="InterPro" id="IPR039918">
    <property type="entry name" value="PPP4R4"/>
</dbReference>
<name>A0A1I7SWE9_BURXY</name>
<feature type="repeat" description="HEAT" evidence="1">
    <location>
        <begin position="416"/>
        <end position="451"/>
    </location>
</feature>
<dbReference type="SUPFAM" id="SSF48371">
    <property type="entry name" value="ARM repeat"/>
    <property type="match status" value="1"/>
</dbReference>
<evidence type="ECO:0000256" key="2">
    <source>
        <dbReference type="SAM" id="MobiDB-lite"/>
    </source>
</evidence>
<evidence type="ECO:0000313" key="3">
    <source>
        <dbReference type="EMBL" id="CAD5216327.1"/>
    </source>
</evidence>
<organism evidence="4 6">
    <name type="scientific">Bursaphelenchus xylophilus</name>
    <name type="common">Pinewood nematode worm</name>
    <name type="synonym">Aphelenchoides xylophilus</name>
    <dbReference type="NCBI Taxonomy" id="6326"/>
    <lineage>
        <taxon>Eukaryota</taxon>
        <taxon>Metazoa</taxon>
        <taxon>Ecdysozoa</taxon>
        <taxon>Nematoda</taxon>
        <taxon>Chromadorea</taxon>
        <taxon>Rhabditida</taxon>
        <taxon>Tylenchina</taxon>
        <taxon>Tylenchomorpha</taxon>
        <taxon>Aphelenchoidea</taxon>
        <taxon>Aphelenchoididae</taxon>
        <taxon>Bursaphelenchus</taxon>
    </lineage>
</organism>
<evidence type="ECO:0000256" key="1">
    <source>
        <dbReference type="PROSITE-ProRule" id="PRU00103"/>
    </source>
</evidence>
<dbReference type="GO" id="GO:0005829">
    <property type="term" value="C:cytosol"/>
    <property type="evidence" value="ECO:0007669"/>
    <property type="project" value="TreeGrafter"/>
</dbReference>
<dbReference type="EMBL" id="CAJFDI010000002">
    <property type="protein sequence ID" value="CAD5216327.1"/>
    <property type="molecule type" value="Genomic_DNA"/>
</dbReference>
<dbReference type="InterPro" id="IPR021133">
    <property type="entry name" value="HEAT_type_2"/>
</dbReference>
<dbReference type="SMR" id="A0A1I7SWE9"/>
<feature type="region of interest" description="Disordered" evidence="2">
    <location>
        <begin position="695"/>
        <end position="954"/>
    </location>
</feature>
<feature type="compositionally biased region" description="Low complexity" evidence="2">
    <location>
        <begin position="782"/>
        <end position="798"/>
    </location>
</feature>
<dbReference type="InterPro" id="IPR016024">
    <property type="entry name" value="ARM-type_fold"/>
</dbReference>
<keyword evidence="5" id="KW-1185">Reference proteome</keyword>
<dbReference type="GO" id="GO:0019888">
    <property type="term" value="F:protein phosphatase regulator activity"/>
    <property type="evidence" value="ECO:0007669"/>
    <property type="project" value="TreeGrafter"/>
</dbReference>
<evidence type="ECO:0000313" key="6">
    <source>
        <dbReference type="WBParaSite" id="BXY_1738000.1"/>
    </source>
</evidence>
<feature type="compositionally biased region" description="Basic and acidic residues" evidence="2">
    <location>
        <begin position="695"/>
        <end position="726"/>
    </location>
</feature>